<dbReference type="SUPFAM" id="SSF56300">
    <property type="entry name" value="Metallo-dependent phosphatases"/>
    <property type="match status" value="1"/>
</dbReference>
<organism evidence="5 6">
    <name type="scientific">Parvicella tangerina</name>
    <dbReference type="NCBI Taxonomy" id="2829795"/>
    <lineage>
        <taxon>Bacteria</taxon>
        <taxon>Pseudomonadati</taxon>
        <taxon>Bacteroidota</taxon>
        <taxon>Flavobacteriia</taxon>
        <taxon>Flavobacteriales</taxon>
        <taxon>Parvicellaceae</taxon>
        <taxon>Parvicella</taxon>
    </lineage>
</organism>
<evidence type="ECO:0000256" key="1">
    <source>
        <dbReference type="ARBA" id="ARBA00022729"/>
    </source>
</evidence>
<evidence type="ECO:0000259" key="4">
    <source>
        <dbReference type="Pfam" id="PF18962"/>
    </source>
</evidence>
<name>A0A916JMB2_9FLAO</name>
<dbReference type="RefSeq" id="WP_258541476.1">
    <property type="nucleotide sequence ID" value="NZ_OU015584.1"/>
</dbReference>
<dbReference type="InterPro" id="IPR038607">
    <property type="entry name" value="PhoD-like_sf"/>
</dbReference>
<reference evidence="5" key="1">
    <citation type="submission" date="2021-04" db="EMBL/GenBank/DDBJ databases">
        <authorList>
            <person name="Rodrigo-Torres L."/>
            <person name="Arahal R. D."/>
            <person name="Lucena T."/>
        </authorList>
    </citation>
    <scope>NUCLEOTIDE SEQUENCE</scope>
    <source>
        <strain evidence="5">AS29M-1</strain>
    </source>
</reference>
<dbReference type="KEGG" id="ptan:CRYO30217_01267"/>
<dbReference type="Proteomes" id="UP000683507">
    <property type="component" value="Chromosome"/>
</dbReference>
<keyword evidence="1" id="KW-0732">Signal</keyword>
<dbReference type="Pfam" id="PF18962">
    <property type="entry name" value="Por_Secre_tail"/>
    <property type="match status" value="1"/>
</dbReference>
<dbReference type="InterPro" id="IPR032093">
    <property type="entry name" value="PhoD_N"/>
</dbReference>
<dbReference type="PANTHER" id="PTHR43606:SF7">
    <property type="entry name" value="PHOSPHATASE, PUTATIVE (AFU_ORTHOLOGUE AFUA_6G08710)-RELATED"/>
    <property type="match status" value="1"/>
</dbReference>
<keyword evidence="6" id="KW-1185">Reference proteome</keyword>
<dbReference type="InterPro" id="IPR029052">
    <property type="entry name" value="Metallo-depent_PP-like"/>
</dbReference>
<evidence type="ECO:0008006" key="7">
    <source>
        <dbReference type="Google" id="ProtNLM"/>
    </source>
</evidence>
<dbReference type="PANTHER" id="PTHR43606">
    <property type="entry name" value="PHOSPHATASE, PUTATIVE (AFU_ORTHOLOGUE AFUA_6G08710)-RELATED"/>
    <property type="match status" value="1"/>
</dbReference>
<dbReference type="Pfam" id="PF09423">
    <property type="entry name" value="PhoD"/>
    <property type="match status" value="1"/>
</dbReference>
<evidence type="ECO:0000259" key="2">
    <source>
        <dbReference type="Pfam" id="PF09423"/>
    </source>
</evidence>
<dbReference type="InterPro" id="IPR018946">
    <property type="entry name" value="PhoD-like_MPP"/>
</dbReference>
<feature type="domain" description="PhoD-like phosphatase metallophosphatase" evidence="2">
    <location>
        <begin position="141"/>
        <end position="468"/>
    </location>
</feature>
<proteinExistence type="predicted"/>
<feature type="domain" description="Phospholipase D N-terminal" evidence="3">
    <location>
        <begin position="40"/>
        <end position="130"/>
    </location>
</feature>
<protein>
    <recommendedName>
        <fullName evidence="7">T9SS C-terminal target domain-containing protein</fullName>
    </recommendedName>
</protein>
<dbReference type="AlphaFoldDB" id="A0A916JMB2"/>
<gene>
    <name evidence="5" type="ORF">CRYO30217_01267</name>
</gene>
<dbReference type="Gene3D" id="2.60.40.380">
    <property type="entry name" value="Purple acid phosphatase-like, N-terminal"/>
    <property type="match status" value="1"/>
</dbReference>
<evidence type="ECO:0000313" key="6">
    <source>
        <dbReference type="Proteomes" id="UP000683507"/>
    </source>
</evidence>
<dbReference type="Gene3D" id="3.60.21.70">
    <property type="entry name" value="PhoD-like phosphatase"/>
    <property type="match status" value="1"/>
</dbReference>
<dbReference type="InterPro" id="IPR026444">
    <property type="entry name" value="Secre_tail"/>
</dbReference>
<sequence>MRSRSFVFSFILFFLLYGAGNAQSDYLREKGITDLYPFYHGVASGDPLTDRVILWTRITDDTLSADSVLVEWRVATDTTMMNVVSSGSGYAKSSKDWTFKVDATGLSENNWYYYDFYALDHYSLRGRTRTAPAGDVDSLRFGVVSCSNYEVGYFTPYRYLKERNDIDCILHLGDYLYEYGTSGNSIGREEVVPANEIITLSDYRLRHSHYKLDQDLRKLHQNYPFITVWDDHESANDAYHDGAENHDPGTEGAWTDRLSASGQAYHEWLPIRTPQPGEISIYRDFQFGDLINLPMVDTRIEGRDEQAGAAEADDPTRSILGPTQYNWLVNNLTNSTAQWNIVGNQVMFAPLEVFGLAVNYDQWDGYNYEREQLMNVVADSNVRNFIVLTGDIHTSWVNDIPYDNYDAGSCTGSAGVEFVVTSVTSTSFPFNVGPGLIQSMNSHMQYINLAEKGYGIMDVSKTKLQYDFYYMDDIEDPNSGQYFADGYMVLDGETCAQQSNGYSSRTTPNPPLAPDQPIHMSNGLEELVYEEFIIMSAYPNPTQNDITFQIYLNEETDINFEAFDVSGKKVMEDVITGMKVGVNYTQVFTSSLSQGVYSFVFYNDNNRVAKTVVKSTK</sequence>
<dbReference type="Pfam" id="PF16655">
    <property type="entry name" value="PhoD_N"/>
    <property type="match status" value="1"/>
</dbReference>
<evidence type="ECO:0000259" key="3">
    <source>
        <dbReference type="Pfam" id="PF16655"/>
    </source>
</evidence>
<dbReference type="CDD" id="cd07389">
    <property type="entry name" value="MPP_PhoD"/>
    <property type="match status" value="1"/>
</dbReference>
<feature type="domain" description="Secretion system C-terminal sorting" evidence="4">
    <location>
        <begin position="538"/>
        <end position="612"/>
    </location>
</feature>
<accession>A0A916JMB2</accession>
<evidence type="ECO:0000313" key="5">
    <source>
        <dbReference type="EMBL" id="CAG5080348.1"/>
    </source>
</evidence>
<dbReference type="EMBL" id="OU015584">
    <property type="protein sequence ID" value="CAG5080348.1"/>
    <property type="molecule type" value="Genomic_DNA"/>
</dbReference>
<dbReference type="NCBIfam" id="TIGR04183">
    <property type="entry name" value="Por_Secre_tail"/>
    <property type="match status" value="1"/>
</dbReference>
<dbReference type="InterPro" id="IPR052900">
    <property type="entry name" value="Phospholipid_Metab_Enz"/>
</dbReference>